<sequence length="348" mass="37351">MPHAVSEEPGTGGVAHGGCDCRLLTTADRAVFDLPQLYTKPPAKQLLQALSQLSRAPPSWTDGDDKRDEDATGIAQYLTGIVANGLRWISDEEREEVWEHASRALAARSGRSAMSAMTRSFRIPVRDGAVDLLIHEPALTEDNLGFKTWAASYLLAKRLHIDGIVVESGRMLELGAGTGLVGIAAGAVFGAEVVLSDLPEIVGNLAQNVATNATVVEARGGSVSAAVLDWRDPKVLVGHGEERVGQTELFPVILAADSIYTPEHPALLARAVATWLAPTAGARVLVELPLRLGFEAERLAFREEMRGRGLALLDEGEEEGRDDWGNGGVVTCWYSVWGWVTLVEDTSN</sequence>
<keyword evidence="2" id="KW-1185">Reference proteome</keyword>
<name>A0A6G1I0H2_9PEZI</name>
<dbReference type="EMBL" id="ML996692">
    <property type="protein sequence ID" value="KAF2401577.1"/>
    <property type="molecule type" value="Genomic_DNA"/>
</dbReference>
<organism evidence="1 2">
    <name type="scientific">Trichodelitschia bisporula</name>
    <dbReference type="NCBI Taxonomy" id="703511"/>
    <lineage>
        <taxon>Eukaryota</taxon>
        <taxon>Fungi</taxon>
        <taxon>Dikarya</taxon>
        <taxon>Ascomycota</taxon>
        <taxon>Pezizomycotina</taxon>
        <taxon>Dothideomycetes</taxon>
        <taxon>Dothideomycetes incertae sedis</taxon>
        <taxon>Phaeotrichales</taxon>
        <taxon>Phaeotrichaceae</taxon>
        <taxon>Trichodelitschia</taxon>
    </lineage>
</organism>
<dbReference type="Proteomes" id="UP000799640">
    <property type="component" value="Unassembled WGS sequence"/>
</dbReference>
<dbReference type="InterPro" id="IPR019410">
    <property type="entry name" value="Methyltransf_16"/>
</dbReference>
<dbReference type="InterPro" id="IPR029063">
    <property type="entry name" value="SAM-dependent_MTases_sf"/>
</dbReference>
<dbReference type="Pfam" id="PF10294">
    <property type="entry name" value="Methyltransf_16"/>
    <property type="match status" value="1"/>
</dbReference>
<dbReference type="Gene3D" id="3.40.50.150">
    <property type="entry name" value="Vaccinia Virus protein VP39"/>
    <property type="match status" value="1"/>
</dbReference>
<dbReference type="AlphaFoldDB" id="A0A6G1I0H2"/>
<dbReference type="SUPFAM" id="SSF53335">
    <property type="entry name" value="S-adenosyl-L-methionine-dependent methyltransferases"/>
    <property type="match status" value="1"/>
</dbReference>
<evidence type="ECO:0000313" key="1">
    <source>
        <dbReference type="EMBL" id="KAF2401577.1"/>
    </source>
</evidence>
<accession>A0A6G1I0H2</accession>
<proteinExistence type="predicted"/>
<gene>
    <name evidence="1" type="ORF">EJ06DRAFT_349372</name>
</gene>
<dbReference type="PANTHER" id="PTHR14614:SF156">
    <property type="entry name" value="PROTEIN-LYSINE N-METHYLTRANSFERASE EFM2"/>
    <property type="match status" value="1"/>
</dbReference>
<dbReference type="OrthoDB" id="433955at2759"/>
<protein>
    <recommendedName>
        <fullName evidence="3">S-adenosyl-L-methionine-dependent methyltransferase</fullName>
    </recommendedName>
</protein>
<dbReference type="GO" id="GO:0005829">
    <property type="term" value="C:cytosol"/>
    <property type="evidence" value="ECO:0007669"/>
    <property type="project" value="TreeGrafter"/>
</dbReference>
<evidence type="ECO:0000313" key="2">
    <source>
        <dbReference type="Proteomes" id="UP000799640"/>
    </source>
</evidence>
<evidence type="ECO:0008006" key="3">
    <source>
        <dbReference type="Google" id="ProtNLM"/>
    </source>
</evidence>
<dbReference type="PANTHER" id="PTHR14614">
    <property type="entry name" value="HEPATOCELLULAR CARCINOMA-ASSOCIATED ANTIGEN"/>
    <property type="match status" value="1"/>
</dbReference>
<reference evidence="1" key="1">
    <citation type="journal article" date="2020" name="Stud. Mycol.">
        <title>101 Dothideomycetes genomes: a test case for predicting lifestyles and emergence of pathogens.</title>
        <authorList>
            <person name="Haridas S."/>
            <person name="Albert R."/>
            <person name="Binder M."/>
            <person name="Bloem J."/>
            <person name="Labutti K."/>
            <person name="Salamov A."/>
            <person name="Andreopoulos B."/>
            <person name="Baker S."/>
            <person name="Barry K."/>
            <person name="Bills G."/>
            <person name="Bluhm B."/>
            <person name="Cannon C."/>
            <person name="Castanera R."/>
            <person name="Culley D."/>
            <person name="Daum C."/>
            <person name="Ezra D."/>
            <person name="Gonzalez J."/>
            <person name="Henrissat B."/>
            <person name="Kuo A."/>
            <person name="Liang C."/>
            <person name="Lipzen A."/>
            <person name="Lutzoni F."/>
            <person name="Magnuson J."/>
            <person name="Mondo S."/>
            <person name="Nolan M."/>
            <person name="Ohm R."/>
            <person name="Pangilinan J."/>
            <person name="Park H.-J."/>
            <person name="Ramirez L."/>
            <person name="Alfaro M."/>
            <person name="Sun H."/>
            <person name="Tritt A."/>
            <person name="Yoshinaga Y."/>
            <person name="Zwiers L.-H."/>
            <person name="Turgeon B."/>
            <person name="Goodwin S."/>
            <person name="Spatafora J."/>
            <person name="Crous P."/>
            <person name="Grigoriev I."/>
        </authorList>
    </citation>
    <scope>NUCLEOTIDE SEQUENCE</scope>
    <source>
        <strain evidence="1">CBS 262.69</strain>
    </source>
</reference>
<dbReference type="GO" id="GO:0008757">
    <property type="term" value="F:S-adenosylmethionine-dependent methyltransferase activity"/>
    <property type="evidence" value="ECO:0007669"/>
    <property type="project" value="UniProtKB-ARBA"/>
</dbReference>